<dbReference type="STRING" id="1123272.SAMN02745824_2910"/>
<dbReference type="RefSeq" id="WP_074205857.1">
    <property type="nucleotide sequence ID" value="NZ_FSQW01000002.1"/>
</dbReference>
<gene>
    <name evidence="1" type="ORF">SAMN02745824_2910</name>
</gene>
<keyword evidence="2" id="KW-1185">Reference proteome</keyword>
<dbReference type="Proteomes" id="UP000185192">
    <property type="component" value="Unassembled WGS sequence"/>
</dbReference>
<sequence>MKTWMKVVLGGVAFLGLLFGLVFWITGGAADASDEFFAKVQNGEMDQAYELLTEDFQAGTSKEQLERFLSSSALDHVTETSWSSRSIENNVATLKGTVTTDTGGVIPLTVTLVNSDAGWKIQGIEKGQSGISGESDMPTLPPNEKQREIAGATTDVFIDSVEAADMTALHQVSSSFLQEQATVEKLNAALLDIGGSDGEMSVLKGKTPFLAGPAELDKEGTLIINGYYDTLPNRYEFRYKYVYEDDDWKLLGISNRVVPATTTFASF</sequence>
<organism evidence="1 2">
    <name type="scientific">Parasphingorhabdus marina DSM 22363</name>
    <dbReference type="NCBI Taxonomy" id="1123272"/>
    <lineage>
        <taxon>Bacteria</taxon>
        <taxon>Pseudomonadati</taxon>
        <taxon>Pseudomonadota</taxon>
        <taxon>Alphaproteobacteria</taxon>
        <taxon>Sphingomonadales</taxon>
        <taxon>Sphingomonadaceae</taxon>
        <taxon>Parasphingorhabdus</taxon>
    </lineage>
</organism>
<accession>A0A1N6GNA1</accession>
<proteinExistence type="predicted"/>
<name>A0A1N6GNA1_9SPHN</name>
<evidence type="ECO:0000313" key="1">
    <source>
        <dbReference type="EMBL" id="SIO09020.1"/>
    </source>
</evidence>
<evidence type="ECO:0000313" key="2">
    <source>
        <dbReference type="Proteomes" id="UP000185192"/>
    </source>
</evidence>
<dbReference type="EMBL" id="FSQW01000002">
    <property type="protein sequence ID" value="SIO09020.1"/>
    <property type="molecule type" value="Genomic_DNA"/>
</dbReference>
<reference evidence="2" key="1">
    <citation type="submission" date="2016-11" db="EMBL/GenBank/DDBJ databases">
        <authorList>
            <person name="Varghese N."/>
            <person name="Submissions S."/>
        </authorList>
    </citation>
    <scope>NUCLEOTIDE SEQUENCE [LARGE SCALE GENOMIC DNA]</scope>
    <source>
        <strain evidence="2">DSM 22363</strain>
    </source>
</reference>
<dbReference type="AlphaFoldDB" id="A0A1N6GNA1"/>
<dbReference type="OrthoDB" id="5502427at2"/>
<evidence type="ECO:0008006" key="3">
    <source>
        <dbReference type="Google" id="ProtNLM"/>
    </source>
</evidence>
<protein>
    <recommendedName>
        <fullName evidence="3">DUF4878 domain-containing protein</fullName>
    </recommendedName>
</protein>